<protein>
    <submittedName>
        <fullName evidence="2">Uncharacterized protein</fullName>
    </submittedName>
</protein>
<keyword evidence="1" id="KW-1133">Transmembrane helix</keyword>
<feature type="transmembrane region" description="Helical" evidence="1">
    <location>
        <begin position="66"/>
        <end position="86"/>
    </location>
</feature>
<organism evidence="2 3">
    <name type="scientific">Kroppenstedtia eburnea</name>
    <dbReference type="NCBI Taxonomy" id="714067"/>
    <lineage>
        <taxon>Bacteria</taxon>
        <taxon>Bacillati</taxon>
        <taxon>Bacillota</taxon>
        <taxon>Bacilli</taxon>
        <taxon>Bacillales</taxon>
        <taxon>Thermoactinomycetaceae</taxon>
        <taxon>Kroppenstedtia</taxon>
    </lineage>
</organism>
<name>A0A1N7Q7W4_9BACL</name>
<feature type="transmembrane region" description="Helical" evidence="1">
    <location>
        <begin position="37"/>
        <end position="60"/>
    </location>
</feature>
<keyword evidence="3" id="KW-1185">Reference proteome</keyword>
<feature type="transmembrane region" description="Helical" evidence="1">
    <location>
        <begin position="93"/>
        <end position="111"/>
    </location>
</feature>
<keyword evidence="1" id="KW-0812">Transmembrane</keyword>
<dbReference type="AlphaFoldDB" id="A0A1N7Q7W4"/>
<reference evidence="2" key="1">
    <citation type="submission" date="2017-01" db="EMBL/GenBank/DDBJ databases">
        <authorList>
            <person name="Mah S.A."/>
            <person name="Swanson W.J."/>
            <person name="Moy G.W."/>
            <person name="Vacquier V.D."/>
        </authorList>
    </citation>
    <scope>NUCLEOTIDE SEQUENCE [LARGE SCALE GENOMIC DNA]</scope>
    <source>
        <strain evidence="2">DSM 45196</strain>
    </source>
</reference>
<evidence type="ECO:0000313" key="3">
    <source>
        <dbReference type="Proteomes" id="UP000186795"/>
    </source>
</evidence>
<evidence type="ECO:0000313" key="2">
    <source>
        <dbReference type="EMBL" id="SIT18924.1"/>
    </source>
</evidence>
<dbReference type="EMBL" id="FTOD01000020">
    <property type="protein sequence ID" value="SIT18924.1"/>
    <property type="molecule type" value="Genomic_DNA"/>
</dbReference>
<gene>
    <name evidence="2" type="ORF">SAMN05421790_12018</name>
</gene>
<keyword evidence="1" id="KW-0472">Membrane</keyword>
<proteinExistence type="predicted"/>
<sequence>MGNKKRKKMKELARQRKLQKERAVTNRKMKENLFYRIGSWVITTLLLLLKGMVMIVSAVFSLGSMAFQLLIILLLLILSFYLLYSLSTDDREGMFVSAAALLIWGSVWFLMRRTR</sequence>
<evidence type="ECO:0000256" key="1">
    <source>
        <dbReference type="SAM" id="Phobius"/>
    </source>
</evidence>
<dbReference type="Proteomes" id="UP000186795">
    <property type="component" value="Unassembled WGS sequence"/>
</dbReference>
<dbReference type="RefSeq" id="WP_076526531.1">
    <property type="nucleotide sequence ID" value="NZ_CP048103.1"/>
</dbReference>
<accession>A0A1N7Q7W4</accession>